<reference evidence="2" key="1">
    <citation type="submission" date="2021-06" db="EMBL/GenBank/DDBJ databases">
        <authorList>
            <person name="Kallberg Y."/>
            <person name="Tangrot J."/>
            <person name="Rosling A."/>
        </authorList>
    </citation>
    <scope>NUCLEOTIDE SEQUENCE</scope>
    <source>
        <strain evidence="2">AZ414A</strain>
    </source>
</reference>
<evidence type="ECO:0000256" key="1">
    <source>
        <dbReference type="SAM" id="Phobius"/>
    </source>
</evidence>
<feature type="transmembrane region" description="Helical" evidence="1">
    <location>
        <begin position="85"/>
        <end position="108"/>
    </location>
</feature>
<keyword evidence="1" id="KW-1133">Transmembrane helix</keyword>
<evidence type="ECO:0000313" key="3">
    <source>
        <dbReference type="Proteomes" id="UP000789706"/>
    </source>
</evidence>
<sequence>DLNEMIEYKRITSISLFPNTNYLDEEYGFEQQPLGILVVLFLLVYKKDRKGLKGNMAFLKLGLIIFDFVIMPFSPATMVRLLGHYIFQVALIFTVLSGTDIGALSILHSNMAVFEFLNASFSTNGKNRIFRASCLTIFFENIPQVIIQVLYFKNVVSYDTIPLFALISSCLHLLINIVGQTIKICRYGSLKAPAAERNFTSDE</sequence>
<evidence type="ECO:0000313" key="2">
    <source>
        <dbReference type="EMBL" id="CAG8582528.1"/>
    </source>
</evidence>
<name>A0A9N9C0R1_9GLOM</name>
<organism evidence="2 3">
    <name type="scientific">Diversispora eburnea</name>
    <dbReference type="NCBI Taxonomy" id="1213867"/>
    <lineage>
        <taxon>Eukaryota</taxon>
        <taxon>Fungi</taxon>
        <taxon>Fungi incertae sedis</taxon>
        <taxon>Mucoromycota</taxon>
        <taxon>Glomeromycotina</taxon>
        <taxon>Glomeromycetes</taxon>
        <taxon>Diversisporales</taxon>
        <taxon>Diversisporaceae</taxon>
        <taxon>Diversispora</taxon>
    </lineage>
</organism>
<gene>
    <name evidence="2" type="ORF">DEBURN_LOCUS8644</name>
</gene>
<dbReference type="Proteomes" id="UP000789706">
    <property type="component" value="Unassembled WGS sequence"/>
</dbReference>
<feature type="transmembrane region" description="Helical" evidence="1">
    <location>
        <begin position="27"/>
        <end position="45"/>
    </location>
</feature>
<keyword evidence="1" id="KW-0472">Membrane</keyword>
<keyword evidence="3" id="KW-1185">Reference proteome</keyword>
<proteinExistence type="predicted"/>
<protein>
    <submittedName>
        <fullName evidence="2">3352_t:CDS:1</fullName>
    </submittedName>
</protein>
<feature type="transmembrane region" description="Helical" evidence="1">
    <location>
        <begin position="163"/>
        <end position="182"/>
    </location>
</feature>
<comment type="caution">
    <text evidence="2">The sequence shown here is derived from an EMBL/GenBank/DDBJ whole genome shotgun (WGS) entry which is preliminary data.</text>
</comment>
<feature type="transmembrane region" description="Helical" evidence="1">
    <location>
        <begin position="57"/>
        <end position="79"/>
    </location>
</feature>
<dbReference type="EMBL" id="CAJVPK010001337">
    <property type="protein sequence ID" value="CAG8582528.1"/>
    <property type="molecule type" value="Genomic_DNA"/>
</dbReference>
<dbReference type="OrthoDB" id="2403414at2759"/>
<feature type="non-terminal residue" evidence="2">
    <location>
        <position position="203"/>
    </location>
</feature>
<keyword evidence="1" id="KW-0812">Transmembrane</keyword>
<feature type="transmembrane region" description="Helical" evidence="1">
    <location>
        <begin position="129"/>
        <end position="151"/>
    </location>
</feature>
<accession>A0A9N9C0R1</accession>
<dbReference type="AlphaFoldDB" id="A0A9N9C0R1"/>